<sequence>MTATWHIDPNFWHAEWEGPNSGSGVSFIFITTDETGYGPKLHRHPYPETFIVQLGRAKFYLESEEFVAVAGDIVVAPAGSAHRFENLGTGRLQMIDVHASPRFITEWLV</sequence>
<dbReference type="Pfam" id="PF07883">
    <property type="entry name" value="Cupin_2"/>
    <property type="match status" value="1"/>
</dbReference>
<evidence type="ECO:0000313" key="3">
    <source>
        <dbReference type="Proteomes" id="UP000596977"/>
    </source>
</evidence>
<dbReference type="Gene3D" id="2.60.120.10">
    <property type="entry name" value="Jelly Rolls"/>
    <property type="match status" value="1"/>
</dbReference>
<reference evidence="2 3" key="1">
    <citation type="journal article" date="2014" name="Int. J. Syst. Evol. Microbiol.">
        <title>Complete genome sequence of Corynebacterium casei LMG S-19264T (=DSM 44701T), isolated from a smear-ripened cheese.</title>
        <authorList>
            <consortium name="US DOE Joint Genome Institute (JGI-PGF)"/>
            <person name="Walter F."/>
            <person name="Albersmeier A."/>
            <person name="Kalinowski J."/>
            <person name="Ruckert C."/>
        </authorList>
    </citation>
    <scope>NUCLEOTIDE SEQUENCE [LARGE SCALE GENOMIC DNA]</scope>
    <source>
        <strain evidence="2 3">CGMCC 1.15896</strain>
    </source>
</reference>
<dbReference type="EMBL" id="BMKB01000004">
    <property type="protein sequence ID" value="GGA57363.1"/>
    <property type="molecule type" value="Genomic_DNA"/>
</dbReference>
<dbReference type="InterPro" id="IPR011051">
    <property type="entry name" value="RmlC_Cupin_sf"/>
</dbReference>
<comment type="caution">
    <text evidence="2">The sequence shown here is derived from an EMBL/GenBank/DDBJ whole genome shotgun (WGS) entry which is preliminary data.</text>
</comment>
<dbReference type="AlphaFoldDB" id="A0A916RHI3"/>
<dbReference type="RefSeq" id="WP_127074053.1">
    <property type="nucleotide sequence ID" value="NZ_BMKB01000004.1"/>
</dbReference>
<dbReference type="SUPFAM" id="SSF51182">
    <property type="entry name" value="RmlC-like cupins"/>
    <property type="match status" value="1"/>
</dbReference>
<gene>
    <name evidence="2" type="ORF">GCM10011499_29530</name>
</gene>
<proteinExistence type="predicted"/>
<name>A0A916RHI3_9HYPH</name>
<evidence type="ECO:0000313" key="2">
    <source>
        <dbReference type="EMBL" id="GGA57363.1"/>
    </source>
</evidence>
<accession>A0A916RHI3</accession>
<dbReference type="InterPro" id="IPR013096">
    <property type="entry name" value="Cupin_2"/>
</dbReference>
<protein>
    <submittedName>
        <fullName evidence="2">Cupin</fullName>
    </submittedName>
</protein>
<dbReference type="Proteomes" id="UP000596977">
    <property type="component" value="Unassembled WGS sequence"/>
</dbReference>
<dbReference type="OrthoDB" id="6058at2"/>
<organism evidence="2 3">
    <name type="scientific">Pelagibacterium lentulum</name>
    <dbReference type="NCBI Taxonomy" id="2029865"/>
    <lineage>
        <taxon>Bacteria</taxon>
        <taxon>Pseudomonadati</taxon>
        <taxon>Pseudomonadota</taxon>
        <taxon>Alphaproteobacteria</taxon>
        <taxon>Hyphomicrobiales</taxon>
        <taxon>Devosiaceae</taxon>
        <taxon>Pelagibacterium</taxon>
    </lineage>
</organism>
<dbReference type="InterPro" id="IPR014710">
    <property type="entry name" value="RmlC-like_jellyroll"/>
</dbReference>
<feature type="domain" description="Cupin type-2" evidence="1">
    <location>
        <begin position="34"/>
        <end position="97"/>
    </location>
</feature>
<evidence type="ECO:0000259" key="1">
    <source>
        <dbReference type="Pfam" id="PF07883"/>
    </source>
</evidence>
<keyword evidence="3" id="KW-1185">Reference proteome</keyword>